<dbReference type="PATRIC" id="fig|277988.4.peg.122"/>
<accession>A0A0Q2QT76</accession>
<dbReference type="Proteomes" id="UP000182125">
    <property type="component" value="Unassembled WGS sequence"/>
</dbReference>
<dbReference type="EMBL" id="FOIW01000003">
    <property type="protein sequence ID" value="SEW23579.1"/>
    <property type="molecule type" value="Genomic_DNA"/>
</dbReference>
<dbReference type="Proteomes" id="UP000051862">
    <property type="component" value="Unassembled WGS sequence"/>
</dbReference>
<reference evidence="3 5" key="1">
    <citation type="submission" date="2015-08" db="EMBL/GenBank/DDBJ databases">
        <title>Thermococcus thioreducens DSM 14981 genome sequencing.</title>
        <authorList>
            <person name="Hong S.-J."/>
            <person name="Kim M.-C."/>
            <person name="Shin J.-H."/>
        </authorList>
    </citation>
    <scope>NUCLEOTIDE SEQUENCE [LARGE SCALE GENOMIC DNA]</scope>
    <source>
        <strain evidence="3 5">DSM 14981</strain>
    </source>
</reference>
<reference evidence="4 6" key="3">
    <citation type="submission" date="2016-10" db="EMBL/GenBank/DDBJ databases">
        <authorList>
            <person name="de Groot N.N."/>
        </authorList>
    </citation>
    <scope>NUCLEOTIDE SEQUENCE [LARGE SCALE GENOMIC DNA]</scope>
    <source>
        <strain evidence="4 6">OGL-20</strain>
    </source>
</reference>
<dbReference type="KEGG" id="ttd:A3L14_11040"/>
<dbReference type="Proteomes" id="UP000250136">
    <property type="component" value="Chromosome"/>
</dbReference>
<proteinExistence type="predicted"/>
<protein>
    <submittedName>
        <fullName evidence="3">Uncharacterized protein</fullName>
    </submittedName>
</protein>
<dbReference type="STRING" id="277988.SAMN05216170_2317"/>
<evidence type="ECO:0000313" key="5">
    <source>
        <dbReference type="Proteomes" id="UP000051862"/>
    </source>
</evidence>
<dbReference type="EMBL" id="LIXN01000002">
    <property type="protein sequence ID" value="KQH83213.1"/>
    <property type="molecule type" value="Genomic_DNA"/>
</dbReference>
<sequence length="195" mass="22975">MKKFQAPVPESTHDRLYALKERLGVPFSELLTWLVDLAEGKIDEVELKAKVKHLMEALEQERKEKDKLLQEYERLVRDYEKLQLKFEDCCKKLQEQLEKSGAIPAREREARDLRDEVQRVLSMYPELKLLELFRRLGYSEKGEALMKKAEAFQKRWFVLEGKVFVSKELGLVLEPSHEVGLLGWKVRKLEVMSDV</sequence>
<feature type="coiled-coil region" evidence="1">
    <location>
        <begin position="44"/>
        <end position="85"/>
    </location>
</feature>
<keyword evidence="7" id="KW-1185">Reference proteome</keyword>
<reference evidence="2 7" key="2">
    <citation type="submission" date="2016-04" db="EMBL/GenBank/DDBJ databases">
        <title>Complete genome sequence of Thermococcus thioreducens type strain OGL-20P.</title>
        <authorList>
            <person name="Oger P.M."/>
        </authorList>
    </citation>
    <scope>NUCLEOTIDE SEQUENCE [LARGE SCALE GENOMIC DNA]</scope>
    <source>
        <strain evidence="2 7">OGL-20P</strain>
    </source>
</reference>
<dbReference type="AlphaFoldDB" id="A0A0Q2QT76"/>
<name>A0A0Q2QT76_9EURY</name>
<gene>
    <name evidence="2" type="ORF">A3L14_11040</name>
    <name evidence="3" type="ORF">AMR53_00575</name>
    <name evidence="4" type="ORF">SAMN05216170_2317</name>
</gene>
<evidence type="ECO:0000256" key="1">
    <source>
        <dbReference type="SAM" id="Coils"/>
    </source>
</evidence>
<evidence type="ECO:0000313" key="7">
    <source>
        <dbReference type="Proteomes" id="UP000250136"/>
    </source>
</evidence>
<evidence type="ECO:0000313" key="3">
    <source>
        <dbReference type="EMBL" id="KQH83213.1"/>
    </source>
</evidence>
<evidence type="ECO:0000313" key="6">
    <source>
        <dbReference type="Proteomes" id="UP000182125"/>
    </source>
</evidence>
<organism evidence="3 5">
    <name type="scientific">Thermococcus thioreducens</name>
    <dbReference type="NCBI Taxonomy" id="277988"/>
    <lineage>
        <taxon>Archaea</taxon>
        <taxon>Methanobacteriati</taxon>
        <taxon>Methanobacteriota</taxon>
        <taxon>Thermococci</taxon>
        <taxon>Thermococcales</taxon>
        <taxon>Thermococcaceae</taxon>
        <taxon>Thermococcus</taxon>
    </lineage>
</organism>
<evidence type="ECO:0000313" key="2">
    <source>
        <dbReference type="EMBL" id="ASJ13382.1"/>
    </source>
</evidence>
<evidence type="ECO:0000313" key="4">
    <source>
        <dbReference type="EMBL" id="SEW23579.1"/>
    </source>
</evidence>
<dbReference type="EMBL" id="CP015105">
    <property type="protein sequence ID" value="ASJ13382.1"/>
    <property type="molecule type" value="Genomic_DNA"/>
</dbReference>
<keyword evidence="1" id="KW-0175">Coiled coil</keyword>